<evidence type="ECO:0000256" key="4">
    <source>
        <dbReference type="PIRSR" id="PIRSR606710-2"/>
    </source>
</evidence>
<evidence type="ECO:0000313" key="6">
    <source>
        <dbReference type="EMBL" id="MCM2679928.1"/>
    </source>
</evidence>
<accession>A0AA42B803</accession>
<evidence type="ECO:0000313" key="7">
    <source>
        <dbReference type="Proteomes" id="UP001165393"/>
    </source>
</evidence>
<dbReference type="PANTHER" id="PTHR42812:SF14">
    <property type="entry name" value="SECRETED PROTEIN"/>
    <property type="match status" value="1"/>
</dbReference>
<dbReference type="CDD" id="cd08986">
    <property type="entry name" value="GH43-like"/>
    <property type="match status" value="1"/>
</dbReference>
<dbReference type="AlphaFoldDB" id="A0AA42B803"/>
<name>A0AA42B803_9GAMM</name>
<dbReference type="Gene3D" id="2.115.10.20">
    <property type="entry name" value="Glycosyl hydrolase domain, family 43"/>
    <property type="match status" value="1"/>
</dbReference>
<dbReference type="InterPro" id="IPR023296">
    <property type="entry name" value="Glyco_hydro_beta-prop_sf"/>
</dbReference>
<protein>
    <submittedName>
        <fullName evidence="6">Family 43 glycosylhydrolase</fullName>
    </submittedName>
</protein>
<gene>
    <name evidence="6" type="ORF">NAF29_09645</name>
</gene>
<proteinExistence type="inferred from homology"/>
<evidence type="ECO:0000256" key="2">
    <source>
        <dbReference type="ARBA" id="ARBA00022801"/>
    </source>
</evidence>
<dbReference type="InterPro" id="IPR006710">
    <property type="entry name" value="Glyco_hydro_43"/>
</dbReference>
<comment type="similarity">
    <text evidence="1 5">Belongs to the glycosyl hydrolase 43 family.</text>
</comment>
<dbReference type="SUPFAM" id="SSF75005">
    <property type="entry name" value="Arabinanase/levansucrase/invertase"/>
    <property type="match status" value="1"/>
</dbReference>
<dbReference type="RefSeq" id="WP_251261338.1">
    <property type="nucleotide sequence ID" value="NZ_JAMQGP010000003.1"/>
</dbReference>
<dbReference type="InterPro" id="IPR051795">
    <property type="entry name" value="Glycosyl_Hydrlase_43"/>
</dbReference>
<dbReference type="Proteomes" id="UP001165393">
    <property type="component" value="Unassembled WGS sequence"/>
</dbReference>
<feature type="site" description="Important for catalytic activity, responsible for pKa modulation of the active site Glu and correct orientation of both the proton donor and substrate" evidence="4">
    <location>
        <position position="206"/>
    </location>
</feature>
<dbReference type="GO" id="GO:0005975">
    <property type="term" value="P:carbohydrate metabolic process"/>
    <property type="evidence" value="ECO:0007669"/>
    <property type="project" value="InterPro"/>
</dbReference>
<dbReference type="GO" id="GO:0004553">
    <property type="term" value="F:hydrolase activity, hydrolyzing O-glycosyl compounds"/>
    <property type="evidence" value="ECO:0007669"/>
    <property type="project" value="InterPro"/>
</dbReference>
<keyword evidence="7" id="KW-1185">Reference proteome</keyword>
<dbReference type="PANTHER" id="PTHR42812">
    <property type="entry name" value="BETA-XYLOSIDASE"/>
    <property type="match status" value="1"/>
</dbReference>
<reference evidence="6 7" key="1">
    <citation type="journal article" date="2013" name="Antonie Van Leeuwenhoek">
        <title>Echinimonas agarilytica gen. nov., sp. nov., a new gammaproteobacterium isolated from the sea urchin Strongylocentrotus intermedius.</title>
        <authorList>
            <person name="Nedashkovskaya O.I."/>
            <person name="Stenkova A.M."/>
            <person name="Zhukova N.V."/>
            <person name="Van Trappen S."/>
            <person name="Lee J.S."/>
            <person name="Kim S.B."/>
        </authorList>
    </citation>
    <scope>NUCLEOTIDE SEQUENCE [LARGE SCALE GENOMIC DNA]</scope>
    <source>
        <strain evidence="6 7">KMM 6351</strain>
    </source>
</reference>
<evidence type="ECO:0000256" key="5">
    <source>
        <dbReference type="RuleBase" id="RU361187"/>
    </source>
</evidence>
<organism evidence="6 7">
    <name type="scientific">Echinimonas agarilytica</name>
    <dbReference type="NCBI Taxonomy" id="1215918"/>
    <lineage>
        <taxon>Bacteria</taxon>
        <taxon>Pseudomonadati</taxon>
        <taxon>Pseudomonadota</taxon>
        <taxon>Gammaproteobacteria</taxon>
        <taxon>Alteromonadales</taxon>
        <taxon>Echinimonadaceae</taxon>
        <taxon>Echinimonas</taxon>
    </lineage>
</organism>
<dbReference type="EMBL" id="JAMQGP010000003">
    <property type="protein sequence ID" value="MCM2679928.1"/>
    <property type="molecule type" value="Genomic_DNA"/>
</dbReference>
<dbReference type="Pfam" id="PF04616">
    <property type="entry name" value="Glyco_hydro_43"/>
    <property type="match status" value="1"/>
</dbReference>
<sequence length="393" mass="44637">MAPISQSNQLTLYARLRSIKSTRLKTLCITLAYCVGALLPNAISAKNNDYQPLSTDQKRALIHDHSTAFQALNERIRDPFVHQGPDGYYYLTGTTAGQFWGETVGIKLWRSRDLAEWQDMGFVWELMKDGKQSNSWHFSQPPRAARNGQVQTNPIAIWAPEIHYLNGTWWIPHSTNVRGHGLLRSTSGKPEGPYEVLAPIERTGIDSHLYQENGQTYYMWGADWLVPMNDDMTGVTGKPFRLQHDGKHPLGYEGILMLKMGEFYVHIASGRYGYEPTDSYDLYYAISKNLEGPYGKRRKALTHAGHGNLIQGPNGQWWSTAFDHPYVNQWSLWLVPVEIEVTADDVVISSPDTRFQPSQDEQNVVADLSVTGRPEAWEGHAHWIRPEKLKANK</sequence>
<keyword evidence="3 5" id="KW-0326">Glycosidase</keyword>
<evidence type="ECO:0000256" key="1">
    <source>
        <dbReference type="ARBA" id="ARBA00009865"/>
    </source>
</evidence>
<evidence type="ECO:0000256" key="3">
    <source>
        <dbReference type="ARBA" id="ARBA00023295"/>
    </source>
</evidence>
<keyword evidence="2 5" id="KW-0378">Hydrolase</keyword>
<comment type="caution">
    <text evidence="6">The sequence shown here is derived from an EMBL/GenBank/DDBJ whole genome shotgun (WGS) entry which is preliminary data.</text>
</comment>